<organism evidence="12 13">
    <name type="scientific">Bemisia tabaci</name>
    <name type="common">Sweetpotato whitefly</name>
    <name type="synonym">Aleurodes tabaci</name>
    <dbReference type="NCBI Taxonomy" id="7038"/>
    <lineage>
        <taxon>Eukaryota</taxon>
        <taxon>Metazoa</taxon>
        <taxon>Ecdysozoa</taxon>
        <taxon>Arthropoda</taxon>
        <taxon>Hexapoda</taxon>
        <taxon>Insecta</taxon>
        <taxon>Pterygota</taxon>
        <taxon>Neoptera</taxon>
        <taxon>Paraneoptera</taxon>
        <taxon>Hemiptera</taxon>
        <taxon>Sternorrhyncha</taxon>
        <taxon>Aleyrodoidea</taxon>
        <taxon>Aleyrodidae</taxon>
        <taxon>Aleyrodinae</taxon>
        <taxon>Bemisia</taxon>
    </lineage>
</organism>
<dbReference type="GO" id="GO:0000209">
    <property type="term" value="P:protein polyubiquitination"/>
    <property type="evidence" value="ECO:0007669"/>
    <property type="project" value="UniProtKB-ARBA"/>
</dbReference>
<dbReference type="InterPro" id="IPR013083">
    <property type="entry name" value="Znf_RING/FYVE/PHD"/>
</dbReference>
<evidence type="ECO:0000256" key="9">
    <source>
        <dbReference type="PROSITE-ProRule" id="PRU00175"/>
    </source>
</evidence>
<dbReference type="GO" id="GO:0008270">
    <property type="term" value="F:zinc ion binding"/>
    <property type="evidence" value="ECO:0007669"/>
    <property type="project" value="UniProtKB-KW"/>
</dbReference>
<keyword evidence="13" id="KW-1185">Reference proteome</keyword>
<evidence type="ECO:0000313" key="12">
    <source>
        <dbReference type="EMBL" id="CAH0385267.1"/>
    </source>
</evidence>
<reference evidence="12" key="1">
    <citation type="submission" date="2021-12" db="EMBL/GenBank/DDBJ databases">
        <authorList>
            <person name="King R."/>
        </authorList>
    </citation>
    <scope>NUCLEOTIDE SEQUENCE</scope>
</reference>
<evidence type="ECO:0000256" key="3">
    <source>
        <dbReference type="ARBA" id="ARBA00012483"/>
    </source>
</evidence>
<sequence>MAEASSVENLALNRFYCHICNSEISRALPDFTCPTCHNGFIEMLEPADEEPDEESDSEPGLTAAVYIQDALQDFLEFQEELAARRMRRMFRRNRGNSSSLRLPHSTWRDSNMSGSNMAPLSRGRTSSSTSGGSGGLRPRRSRRQALNEPRTEPIEALVQELLFEFSGGAVDARGGNAPVFFLSNPGDYAWGREGLDAIVTMLLNQMEVSGPPPLSTEKIQEIPVVVITQAQVDSSLQCSVCWEDFKFEEPVRKLACDHVYHEPCIIPWLELHGTCPICRKTLNEDGTVSDPSNSNPEVNNLEAFFRGQGRSTSSVSSSTGASSSASQSSVIPDSFNMDLEYD</sequence>
<dbReference type="PROSITE" id="PS50089">
    <property type="entry name" value="ZF_RING_2"/>
    <property type="match status" value="1"/>
</dbReference>
<name>A0A9P0EZ71_BEMTA</name>
<evidence type="ECO:0000256" key="4">
    <source>
        <dbReference type="ARBA" id="ARBA00022679"/>
    </source>
</evidence>
<comment type="pathway">
    <text evidence="2">Protein modification; protein ubiquitination.</text>
</comment>
<evidence type="ECO:0000259" key="11">
    <source>
        <dbReference type="PROSITE" id="PS50089"/>
    </source>
</evidence>
<dbReference type="PANTHER" id="PTHR15710:SF243">
    <property type="entry name" value="E3 UBIQUITIN-PROTEIN LIGASE PRAJA-2 ISOFORM X1"/>
    <property type="match status" value="1"/>
</dbReference>
<dbReference type="PANTHER" id="PTHR15710">
    <property type="entry name" value="E3 UBIQUITIN-PROTEIN LIGASE PRAJA"/>
    <property type="match status" value="1"/>
</dbReference>
<feature type="domain" description="RING-type" evidence="11">
    <location>
        <begin position="238"/>
        <end position="279"/>
    </location>
</feature>
<feature type="region of interest" description="Disordered" evidence="10">
    <location>
        <begin position="94"/>
        <end position="150"/>
    </location>
</feature>
<dbReference type="OrthoDB" id="8062037at2759"/>
<dbReference type="AlphaFoldDB" id="A0A9P0EZ71"/>
<keyword evidence="8" id="KW-0862">Zinc</keyword>
<evidence type="ECO:0000256" key="10">
    <source>
        <dbReference type="SAM" id="MobiDB-lite"/>
    </source>
</evidence>
<dbReference type="Proteomes" id="UP001152759">
    <property type="component" value="Chromosome 2"/>
</dbReference>
<dbReference type="GO" id="GO:0061630">
    <property type="term" value="F:ubiquitin protein ligase activity"/>
    <property type="evidence" value="ECO:0007669"/>
    <property type="project" value="UniProtKB-EC"/>
</dbReference>
<comment type="catalytic activity">
    <reaction evidence="1">
        <text>S-ubiquitinyl-[E2 ubiquitin-conjugating enzyme]-L-cysteine + [acceptor protein]-L-lysine = [E2 ubiquitin-conjugating enzyme]-L-cysteine + N(6)-ubiquitinyl-[acceptor protein]-L-lysine.</text>
        <dbReference type="EC" id="2.3.2.27"/>
    </reaction>
</comment>
<feature type="region of interest" description="Disordered" evidence="10">
    <location>
        <begin position="309"/>
        <end position="330"/>
    </location>
</feature>
<evidence type="ECO:0000313" key="13">
    <source>
        <dbReference type="Proteomes" id="UP001152759"/>
    </source>
</evidence>
<gene>
    <name evidence="12" type="ORF">BEMITA_LOCUS4509</name>
</gene>
<dbReference type="FunFam" id="3.30.40.10:FF:000069">
    <property type="entry name" value="E3 ubiquitin-protein ligase RNF115"/>
    <property type="match status" value="1"/>
</dbReference>
<proteinExistence type="predicted"/>
<keyword evidence="5" id="KW-0479">Metal-binding</keyword>
<protein>
    <recommendedName>
        <fullName evidence="3">RING-type E3 ubiquitin transferase</fullName>
        <ecNumber evidence="3">2.3.2.27</ecNumber>
    </recommendedName>
</protein>
<evidence type="ECO:0000256" key="6">
    <source>
        <dbReference type="ARBA" id="ARBA00022771"/>
    </source>
</evidence>
<dbReference type="SMART" id="SM00184">
    <property type="entry name" value="RING"/>
    <property type="match status" value="1"/>
</dbReference>
<keyword evidence="7" id="KW-0833">Ubl conjugation pathway</keyword>
<keyword evidence="6 9" id="KW-0863">Zinc-finger</keyword>
<evidence type="ECO:0000256" key="7">
    <source>
        <dbReference type="ARBA" id="ARBA00022786"/>
    </source>
</evidence>
<dbReference type="Pfam" id="PF13639">
    <property type="entry name" value="zf-RING_2"/>
    <property type="match status" value="1"/>
</dbReference>
<dbReference type="EMBL" id="OU963863">
    <property type="protein sequence ID" value="CAH0385267.1"/>
    <property type="molecule type" value="Genomic_DNA"/>
</dbReference>
<dbReference type="SUPFAM" id="SSF57850">
    <property type="entry name" value="RING/U-box"/>
    <property type="match status" value="1"/>
</dbReference>
<accession>A0A9P0EZ71</accession>
<evidence type="ECO:0000256" key="1">
    <source>
        <dbReference type="ARBA" id="ARBA00000900"/>
    </source>
</evidence>
<dbReference type="EC" id="2.3.2.27" evidence="3"/>
<evidence type="ECO:0000256" key="8">
    <source>
        <dbReference type="ARBA" id="ARBA00022833"/>
    </source>
</evidence>
<dbReference type="GO" id="GO:0005737">
    <property type="term" value="C:cytoplasm"/>
    <property type="evidence" value="ECO:0007669"/>
    <property type="project" value="TreeGrafter"/>
</dbReference>
<feature type="compositionally biased region" description="Low complexity" evidence="10">
    <location>
        <begin position="119"/>
        <end position="130"/>
    </location>
</feature>
<dbReference type="KEGG" id="btab:109035906"/>
<dbReference type="InterPro" id="IPR001841">
    <property type="entry name" value="Znf_RING"/>
</dbReference>
<dbReference type="Gene3D" id="3.30.40.10">
    <property type="entry name" value="Zinc/RING finger domain, C3HC4 (zinc finger)"/>
    <property type="match status" value="1"/>
</dbReference>
<evidence type="ECO:0000256" key="2">
    <source>
        <dbReference type="ARBA" id="ARBA00004906"/>
    </source>
</evidence>
<feature type="compositionally biased region" description="Polar residues" evidence="10">
    <location>
        <begin position="108"/>
        <end position="118"/>
    </location>
</feature>
<keyword evidence="4" id="KW-0808">Transferase</keyword>
<evidence type="ECO:0000256" key="5">
    <source>
        <dbReference type="ARBA" id="ARBA00022723"/>
    </source>
</evidence>